<dbReference type="Pfam" id="PF11790">
    <property type="entry name" value="Glyco_hydro_cc"/>
    <property type="match status" value="1"/>
</dbReference>
<sequence>MAPLNFLNLLAAATLAVIALSYSPAPVVALSPDSHGQIFARRGVHHGMRREPASNKKRSNSKRCKVRESSSLVSSSTVSSYTPASTSSTTPYVAPATSSSSSSYVASTTPASSSSSSGVWTGPKGGLAWPNGDTGKLSNWKTSHMTYLYTWGSDPLPAASNAGFHVLPQLWGDKDTATFAQNIGSYTTPTYVLAFNEPNESGQSNMTPDHAVQLWWQYIEPQKANGHKLVAPAVSSSPVGFTWTQEFFSKCVGCSIDAIATHYYDVSASDFIAYQNKFHDEFHLPILVTEYACQNFNNGPQCTPDQIWSFMTETTAWMDSTDWIISYMWFGAMLDMFNVNYECQLMGSDGLPNTLGEDAETFSLRGRRMVKLSPAIKHLLTLRNPNSLPSPTTARLRQILSSTYKDAQSRQAETGWLVLTTCTLLTLNRPPTLAHFYRFMTDTDEATGSRKSSVLEAVNKAALVRESALKSTIFVGVPRVILSLAALNEVIDDEVKAALRKDSRRISTPENIESTLVRGKALWDALYTPYADKLHDKLGGYHPDFISFIIQCYGAVLSPLPGGVKGYADSSSIHDPDQGNLSRTLGSVVGIACLRAEERVVPQLTSHVFGLLKARNAENQSKEDAWLSSDEGTEWVIRTVDTIVDGVKSDGQEFHEKVKL</sequence>
<keyword evidence="2" id="KW-0732">Signal</keyword>
<dbReference type="InterPro" id="IPR024655">
    <property type="entry name" value="Asl1_glyco_hydro_catalytic"/>
</dbReference>
<organism evidence="4 5">
    <name type="scientific">Armillaria ostoyae</name>
    <name type="common">Armillaria root rot fungus</name>
    <dbReference type="NCBI Taxonomy" id="47428"/>
    <lineage>
        <taxon>Eukaryota</taxon>
        <taxon>Fungi</taxon>
        <taxon>Dikarya</taxon>
        <taxon>Basidiomycota</taxon>
        <taxon>Agaricomycotina</taxon>
        <taxon>Agaricomycetes</taxon>
        <taxon>Agaricomycetidae</taxon>
        <taxon>Agaricales</taxon>
        <taxon>Marasmiineae</taxon>
        <taxon>Physalacriaceae</taxon>
        <taxon>Armillaria</taxon>
    </lineage>
</organism>
<accession>A0A284QYV9</accession>
<evidence type="ECO:0000256" key="1">
    <source>
        <dbReference type="SAM" id="MobiDB-lite"/>
    </source>
</evidence>
<evidence type="ECO:0000256" key="2">
    <source>
        <dbReference type="SAM" id="SignalP"/>
    </source>
</evidence>
<dbReference type="GO" id="GO:0071966">
    <property type="term" value="P:fungal-type cell wall polysaccharide metabolic process"/>
    <property type="evidence" value="ECO:0007669"/>
    <property type="project" value="TreeGrafter"/>
</dbReference>
<dbReference type="InterPro" id="IPR017853">
    <property type="entry name" value="GH"/>
</dbReference>
<dbReference type="OMA" id="HANRYVE"/>
<dbReference type="GO" id="GO:0009277">
    <property type="term" value="C:fungal-type cell wall"/>
    <property type="evidence" value="ECO:0007669"/>
    <property type="project" value="TreeGrafter"/>
</dbReference>
<protein>
    <recommendedName>
        <fullName evidence="3">Asl1-like glycosyl hydrolase catalytic domain-containing protein</fullName>
    </recommendedName>
</protein>
<dbReference type="Gene3D" id="1.20.1290.10">
    <property type="entry name" value="AhpD-like"/>
    <property type="match status" value="1"/>
</dbReference>
<dbReference type="InterPro" id="IPR053183">
    <property type="entry name" value="ASL1"/>
</dbReference>
<dbReference type="InterPro" id="IPR029032">
    <property type="entry name" value="AhpD-like"/>
</dbReference>
<evidence type="ECO:0000313" key="5">
    <source>
        <dbReference type="Proteomes" id="UP000219338"/>
    </source>
</evidence>
<keyword evidence="5" id="KW-1185">Reference proteome</keyword>
<dbReference type="PANTHER" id="PTHR34154:SF3">
    <property type="entry name" value="ALKALI-SENSITIVE LINKAGE PROTEIN 1"/>
    <property type="match status" value="1"/>
</dbReference>
<dbReference type="PANTHER" id="PTHR34154">
    <property type="entry name" value="ALKALI-SENSITIVE LINKAGE PROTEIN 1"/>
    <property type="match status" value="1"/>
</dbReference>
<feature type="compositionally biased region" description="Low complexity" evidence="1">
    <location>
        <begin position="69"/>
        <end position="117"/>
    </location>
</feature>
<dbReference type="EMBL" id="FUEG01000003">
    <property type="protein sequence ID" value="SJL01658.1"/>
    <property type="molecule type" value="Genomic_DNA"/>
</dbReference>
<feature type="region of interest" description="Disordered" evidence="1">
    <location>
        <begin position="42"/>
        <end position="120"/>
    </location>
</feature>
<feature type="signal peptide" evidence="2">
    <location>
        <begin position="1"/>
        <end position="29"/>
    </location>
</feature>
<feature type="compositionally biased region" description="Basic residues" evidence="1">
    <location>
        <begin position="55"/>
        <end position="65"/>
    </location>
</feature>
<reference evidence="5" key="1">
    <citation type="journal article" date="2017" name="Nat. Ecol. Evol.">
        <title>Genome expansion and lineage-specific genetic innovations in the forest pathogenic fungi Armillaria.</title>
        <authorList>
            <person name="Sipos G."/>
            <person name="Prasanna A.N."/>
            <person name="Walter M.C."/>
            <person name="O'Connor E."/>
            <person name="Balint B."/>
            <person name="Krizsan K."/>
            <person name="Kiss B."/>
            <person name="Hess J."/>
            <person name="Varga T."/>
            <person name="Slot J."/>
            <person name="Riley R."/>
            <person name="Boka B."/>
            <person name="Rigling D."/>
            <person name="Barry K."/>
            <person name="Lee J."/>
            <person name="Mihaltcheva S."/>
            <person name="LaButti K."/>
            <person name="Lipzen A."/>
            <person name="Waldron R."/>
            <person name="Moloney N.M."/>
            <person name="Sperisen C."/>
            <person name="Kredics L."/>
            <person name="Vagvoelgyi C."/>
            <person name="Patrignani A."/>
            <person name="Fitzpatrick D."/>
            <person name="Nagy I."/>
            <person name="Doyle S."/>
            <person name="Anderson J.B."/>
            <person name="Grigoriev I.V."/>
            <person name="Gueldener U."/>
            <person name="Muensterkoetter M."/>
            <person name="Nagy L.G."/>
        </authorList>
    </citation>
    <scope>NUCLEOTIDE SEQUENCE [LARGE SCALE GENOMIC DNA]</scope>
    <source>
        <strain evidence="5">C18/9</strain>
    </source>
</reference>
<dbReference type="OrthoDB" id="5959761at2759"/>
<dbReference type="AlphaFoldDB" id="A0A284QYV9"/>
<name>A0A284QYV9_ARMOS</name>
<evidence type="ECO:0000313" key="4">
    <source>
        <dbReference type="EMBL" id="SJL01658.1"/>
    </source>
</evidence>
<gene>
    <name evidence="4" type="ORF">ARMOST_04981</name>
</gene>
<dbReference type="Proteomes" id="UP000219338">
    <property type="component" value="Unassembled WGS sequence"/>
</dbReference>
<dbReference type="STRING" id="47428.A0A284QYV9"/>
<feature type="domain" description="Asl1-like glycosyl hydrolase catalytic" evidence="3">
    <location>
        <begin position="126"/>
        <end position="357"/>
    </location>
</feature>
<proteinExistence type="predicted"/>
<dbReference type="SUPFAM" id="SSF51445">
    <property type="entry name" value="(Trans)glycosidases"/>
    <property type="match status" value="1"/>
</dbReference>
<feature type="chain" id="PRO_5013193625" description="Asl1-like glycosyl hydrolase catalytic domain-containing protein" evidence="2">
    <location>
        <begin position="30"/>
        <end position="660"/>
    </location>
</feature>
<evidence type="ECO:0000259" key="3">
    <source>
        <dbReference type="Pfam" id="PF11790"/>
    </source>
</evidence>